<dbReference type="PANTHER" id="PTHR43072">
    <property type="entry name" value="N-ACETYLTRANSFERASE"/>
    <property type="match status" value="1"/>
</dbReference>
<evidence type="ECO:0000313" key="6">
    <source>
        <dbReference type="Proteomes" id="UP000182584"/>
    </source>
</evidence>
<proteinExistence type="predicted"/>
<dbReference type="eggNOG" id="COG1247">
    <property type="taxonomic scope" value="Bacteria"/>
</dbReference>
<dbReference type="CDD" id="cd04301">
    <property type="entry name" value="NAT_SF"/>
    <property type="match status" value="1"/>
</dbReference>
<reference evidence="5 6" key="1">
    <citation type="submission" date="2016-10" db="EMBL/GenBank/DDBJ databases">
        <authorList>
            <person name="de Groot N.N."/>
        </authorList>
    </citation>
    <scope>NUCLEOTIDE SEQUENCE [LARGE SCALE GENOMIC DNA]</scope>
    <source>
        <strain evidence="5 6">AR40</strain>
    </source>
</reference>
<dbReference type="GO" id="GO:0016747">
    <property type="term" value="F:acyltransferase activity, transferring groups other than amino-acyl groups"/>
    <property type="evidence" value="ECO:0007669"/>
    <property type="project" value="InterPro"/>
</dbReference>
<evidence type="ECO:0000256" key="2">
    <source>
        <dbReference type="ARBA" id="ARBA00023315"/>
    </source>
</evidence>
<evidence type="ECO:0000256" key="3">
    <source>
        <dbReference type="SAM" id="MobiDB-lite"/>
    </source>
</evidence>
<gene>
    <name evidence="5" type="ORF">SAMN04487884_12455</name>
</gene>
<dbReference type="PANTHER" id="PTHR43072:SF23">
    <property type="entry name" value="UPF0039 PROTEIN C11D3.02C"/>
    <property type="match status" value="1"/>
</dbReference>
<accession>A0A1H9VQZ2</accession>
<dbReference type="RefSeq" id="WP_330387647.1">
    <property type="nucleotide sequence ID" value="NZ_FOGJ01000024.1"/>
</dbReference>
<keyword evidence="1 5" id="KW-0808">Transferase</keyword>
<organism evidence="5 6">
    <name type="scientific">Butyrivibrio fibrisolvens</name>
    <dbReference type="NCBI Taxonomy" id="831"/>
    <lineage>
        <taxon>Bacteria</taxon>
        <taxon>Bacillati</taxon>
        <taxon>Bacillota</taxon>
        <taxon>Clostridia</taxon>
        <taxon>Lachnospirales</taxon>
        <taxon>Lachnospiraceae</taxon>
        <taxon>Butyrivibrio</taxon>
    </lineage>
</organism>
<protein>
    <submittedName>
        <fullName evidence="5">Phosphinothricin acetyltransferase</fullName>
    </submittedName>
</protein>
<keyword evidence="2" id="KW-0012">Acyltransferase</keyword>
<dbReference type="Pfam" id="PF13420">
    <property type="entry name" value="Acetyltransf_4"/>
    <property type="match status" value="1"/>
</dbReference>
<feature type="domain" description="N-acetyltransferase" evidence="4">
    <location>
        <begin position="53"/>
        <end position="221"/>
    </location>
</feature>
<sequence>MTKDNRDQINMYNREANRNNDMDKDIDNDMDKDMNKEKNLYDKKKIIYKDKDIVIREVSLMDAPELVEVYRPYVEKTAITFEYEVPSVEEFTDRIKNISAKYPYLVVEQDGRIIGYAYTSAFHVRKAYEWSAEMSIYLSDRCKGLGLGRRLYEILEDISYKQGITNLYACIGAPEKEDEYLTNNSINFHDHMGYKLIGRFTRCGYKFSHWYDMVWMEKIIAQHQTDAKDIIPYPMLN</sequence>
<dbReference type="InterPro" id="IPR000182">
    <property type="entry name" value="GNAT_dom"/>
</dbReference>
<evidence type="ECO:0000256" key="1">
    <source>
        <dbReference type="ARBA" id="ARBA00022679"/>
    </source>
</evidence>
<name>A0A1H9VQZ2_BUTFI</name>
<evidence type="ECO:0000313" key="5">
    <source>
        <dbReference type="EMBL" id="SES23663.1"/>
    </source>
</evidence>
<evidence type="ECO:0000259" key="4">
    <source>
        <dbReference type="PROSITE" id="PS51186"/>
    </source>
</evidence>
<dbReference type="AlphaFoldDB" id="A0A1H9VQZ2"/>
<dbReference type="SUPFAM" id="SSF55729">
    <property type="entry name" value="Acyl-CoA N-acyltransferases (Nat)"/>
    <property type="match status" value="1"/>
</dbReference>
<dbReference type="InterPro" id="IPR016181">
    <property type="entry name" value="Acyl_CoA_acyltransferase"/>
</dbReference>
<dbReference type="Proteomes" id="UP000182584">
    <property type="component" value="Unassembled WGS sequence"/>
</dbReference>
<dbReference type="PROSITE" id="PS51186">
    <property type="entry name" value="GNAT"/>
    <property type="match status" value="1"/>
</dbReference>
<dbReference type="EMBL" id="FOGJ01000024">
    <property type="protein sequence ID" value="SES23663.1"/>
    <property type="molecule type" value="Genomic_DNA"/>
</dbReference>
<dbReference type="Gene3D" id="3.40.630.30">
    <property type="match status" value="1"/>
</dbReference>
<feature type="region of interest" description="Disordered" evidence="3">
    <location>
        <begin position="1"/>
        <end position="30"/>
    </location>
</feature>
<feature type="compositionally biased region" description="Basic and acidic residues" evidence="3">
    <location>
        <begin position="15"/>
        <end position="30"/>
    </location>
</feature>